<comment type="caution">
    <text evidence="5">The sequence shown here is derived from an EMBL/GenBank/DDBJ whole genome shotgun (WGS) entry which is preliminary data.</text>
</comment>
<evidence type="ECO:0000256" key="2">
    <source>
        <dbReference type="SAM" id="Phobius"/>
    </source>
</evidence>
<dbReference type="InterPro" id="IPR052196">
    <property type="entry name" value="Bact_Kbp"/>
</dbReference>
<accession>Z9JS51</accession>
<feature type="compositionally biased region" description="Basic and acidic residues" evidence="1">
    <location>
        <begin position="183"/>
        <end position="192"/>
    </location>
</feature>
<gene>
    <name evidence="5" type="ORF">BF93_01640</name>
</gene>
<keyword evidence="2" id="KW-0472">Membrane</keyword>
<keyword evidence="3" id="KW-0732">Signal</keyword>
<feature type="region of interest" description="Disordered" evidence="1">
    <location>
        <begin position="285"/>
        <end position="312"/>
    </location>
</feature>
<dbReference type="Pfam" id="PF01476">
    <property type="entry name" value="LysM"/>
    <property type="match status" value="1"/>
</dbReference>
<proteinExistence type="predicted"/>
<evidence type="ECO:0000313" key="6">
    <source>
        <dbReference type="Proteomes" id="UP000023067"/>
    </source>
</evidence>
<feature type="signal peptide" evidence="3">
    <location>
        <begin position="1"/>
        <end position="23"/>
    </location>
</feature>
<feature type="transmembrane region" description="Helical" evidence="2">
    <location>
        <begin position="35"/>
        <end position="59"/>
    </location>
</feature>
<protein>
    <recommendedName>
        <fullName evidence="4">LysM domain-containing protein</fullName>
    </recommendedName>
</protein>
<keyword evidence="2" id="KW-1133">Transmembrane helix</keyword>
<feature type="chain" id="PRO_5039053163" description="LysM domain-containing protein" evidence="3">
    <location>
        <begin position="24"/>
        <end position="312"/>
    </location>
</feature>
<name>Z9JS51_9MICO</name>
<feature type="region of interest" description="Disordered" evidence="1">
    <location>
        <begin position="166"/>
        <end position="246"/>
    </location>
</feature>
<sequence length="312" mass="30991">MLAAAAGAAALLCARSFGPAALAGAGTQAMTASLLALVGLAATAFCGYLTLIWALAALARGRHGRLSGRASLQVLRLLAPALARRVALGAATATAVGSLALGPALAMDPSSWEDPPSTPSAPSATAQTVGTAASAPAMSEPLLEAAHPSHMVRAGAAAELAPVPADGEAVPADGEAVPADGESVPRDRRDDAASSSSEVAADPDETPPGLGWVAPAPEPASPAPQQRTVTVHPGDSLWSLTDDLLGPEDEPAAEIAAAWPELYRANSATIGSDPDLIHPGQVLVIPAGIGEGPGTPDQPAPSTQDTRDQEVS</sequence>
<dbReference type="PANTHER" id="PTHR34700:SF4">
    <property type="entry name" value="PHAGE-LIKE ELEMENT PBSX PROTEIN XKDP"/>
    <property type="match status" value="1"/>
</dbReference>
<dbReference type="PROSITE" id="PS51782">
    <property type="entry name" value="LYSM"/>
    <property type="match status" value="1"/>
</dbReference>
<organism evidence="5 6">
    <name type="scientific">Brachybacterium phenoliresistens</name>
    <dbReference type="NCBI Taxonomy" id="396014"/>
    <lineage>
        <taxon>Bacteria</taxon>
        <taxon>Bacillati</taxon>
        <taxon>Actinomycetota</taxon>
        <taxon>Actinomycetes</taxon>
        <taxon>Micrococcales</taxon>
        <taxon>Dermabacteraceae</taxon>
        <taxon>Brachybacterium</taxon>
    </lineage>
</organism>
<evidence type="ECO:0000313" key="5">
    <source>
        <dbReference type="EMBL" id="EWS80863.1"/>
    </source>
</evidence>
<dbReference type="PANTHER" id="PTHR34700">
    <property type="entry name" value="POTASSIUM BINDING PROTEIN KBP"/>
    <property type="match status" value="1"/>
</dbReference>
<dbReference type="CDD" id="cd00118">
    <property type="entry name" value="LysM"/>
    <property type="match status" value="1"/>
</dbReference>
<feature type="region of interest" description="Disordered" evidence="1">
    <location>
        <begin position="107"/>
        <end position="136"/>
    </location>
</feature>
<dbReference type="InterPro" id="IPR018392">
    <property type="entry name" value="LysM"/>
</dbReference>
<keyword evidence="6" id="KW-1185">Reference proteome</keyword>
<evidence type="ECO:0000259" key="4">
    <source>
        <dbReference type="PROSITE" id="PS51782"/>
    </source>
</evidence>
<evidence type="ECO:0000256" key="3">
    <source>
        <dbReference type="SAM" id="SignalP"/>
    </source>
</evidence>
<dbReference type="STRING" id="396014.BF93_01640"/>
<dbReference type="InterPro" id="IPR036779">
    <property type="entry name" value="LysM_dom_sf"/>
</dbReference>
<dbReference type="PATRIC" id="fig|396014.3.peg.2368"/>
<dbReference type="AlphaFoldDB" id="Z9JS51"/>
<dbReference type="eggNOG" id="COG1652">
    <property type="taxonomic scope" value="Bacteria"/>
</dbReference>
<evidence type="ECO:0000256" key="1">
    <source>
        <dbReference type="SAM" id="MobiDB-lite"/>
    </source>
</evidence>
<dbReference type="EMBL" id="JDYK01000012">
    <property type="protein sequence ID" value="EWS80863.1"/>
    <property type="molecule type" value="Genomic_DNA"/>
</dbReference>
<keyword evidence="2" id="KW-0812">Transmembrane</keyword>
<dbReference type="Proteomes" id="UP000023067">
    <property type="component" value="Unassembled WGS sequence"/>
</dbReference>
<reference evidence="5 6" key="1">
    <citation type="submission" date="2014-02" db="EMBL/GenBank/DDBJ databases">
        <title>Genome sequence of Brachybacterium phenoliresistens strain W13A50.</title>
        <authorList>
            <person name="Wang X."/>
        </authorList>
    </citation>
    <scope>NUCLEOTIDE SEQUENCE [LARGE SCALE GENOMIC DNA]</scope>
    <source>
        <strain evidence="5 6">W13A50</strain>
    </source>
</reference>
<feature type="domain" description="LysM" evidence="4">
    <location>
        <begin position="227"/>
        <end position="285"/>
    </location>
</feature>
<dbReference type="Gene3D" id="3.10.350.10">
    <property type="entry name" value="LysM domain"/>
    <property type="match status" value="1"/>
</dbReference>
<dbReference type="HOGENOM" id="CLU_082660_0_0_11"/>